<comment type="caution">
    <text evidence="5">The sequence shown here is derived from an EMBL/GenBank/DDBJ whole genome shotgun (WGS) entry which is preliminary data.</text>
</comment>
<dbReference type="Pfam" id="PF02826">
    <property type="entry name" value="2-Hacid_dh_C"/>
    <property type="match status" value="1"/>
</dbReference>
<dbReference type="SUPFAM" id="SSF51735">
    <property type="entry name" value="NAD(P)-binding Rossmann-fold domains"/>
    <property type="match status" value="1"/>
</dbReference>
<evidence type="ECO:0000313" key="5">
    <source>
        <dbReference type="EMBL" id="GAT35429.1"/>
    </source>
</evidence>
<dbReference type="Gene3D" id="3.40.50.720">
    <property type="entry name" value="NAD(P)-binding Rossmann-like Domain"/>
    <property type="match status" value="2"/>
</dbReference>
<evidence type="ECO:0000256" key="1">
    <source>
        <dbReference type="ARBA" id="ARBA00005854"/>
    </source>
</evidence>
<dbReference type="SUPFAM" id="SSF52283">
    <property type="entry name" value="Formate/glycerate dehydrogenase catalytic domain-like"/>
    <property type="match status" value="1"/>
</dbReference>
<dbReference type="InterPro" id="IPR050857">
    <property type="entry name" value="D-2-hydroxyacid_DH"/>
</dbReference>
<dbReference type="InterPro" id="IPR006140">
    <property type="entry name" value="D-isomer_DH_NAD-bd"/>
</dbReference>
<dbReference type="InParanoid" id="A0A146GCX6"/>
<proteinExistence type="inferred from homology"/>
<feature type="domain" description="D-isomer specific 2-hydroxyacid dehydrogenase NAD-binding" evidence="4">
    <location>
        <begin position="120"/>
        <end position="296"/>
    </location>
</feature>
<dbReference type="PANTHER" id="PTHR42789:SF1">
    <property type="entry name" value="D-ISOMER SPECIFIC 2-HYDROXYACID DEHYDROGENASE FAMILY PROTEIN (AFU_ORTHOLOGUE AFUA_6G10090)"/>
    <property type="match status" value="1"/>
</dbReference>
<dbReference type="FunCoup" id="A0A146GCX6">
    <property type="interactions" value="128"/>
</dbReference>
<dbReference type="PANTHER" id="PTHR42789">
    <property type="entry name" value="D-ISOMER SPECIFIC 2-HYDROXYACID DEHYDROGENASE FAMILY PROTEIN (AFU_ORTHOLOGUE AFUA_6G10090)"/>
    <property type="match status" value="1"/>
</dbReference>
<evidence type="ECO:0000259" key="4">
    <source>
        <dbReference type="Pfam" id="PF02826"/>
    </source>
</evidence>
<keyword evidence="6" id="KW-1185">Reference proteome</keyword>
<comment type="similarity">
    <text evidence="1">Belongs to the D-isomer specific 2-hydroxyacid dehydrogenase family.</text>
</comment>
<dbReference type="CDD" id="cd12167">
    <property type="entry name" value="2-Hacid_dh_8"/>
    <property type="match status" value="1"/>
</dbReference>
<dbReference type="STRING" id="690879.TSACC_3494"/>
<dbReference type="GO" id="GO:0051287">
    <property type="term" value="F:NAD binding"/>
    <property type="evidence" value="ECO:0007669"/>
    <property type="project" value="InterPro"/>
</dbReference>
<dbReference type="RefSeq" id="WP_084400705.1">
    <property type="nucleotide sequence ID" value="NZ_BDCO01000003.1"/>
</dbReference>
<dbReference type="InterPro" id="IPR036291">
    <property type="entry name" value="NAD(P)-bd_dom_sf"/>
</dbReference>
<dbReference type="OrthoDB" id="9805416at2"/>
<protein>
    <submittedName>
        <fullName evidence="5">Phosphoglycerate dehydrogenase</fullName>
    </submittedName>
</protein>
<dbReference type="Proteomes" id="UP000076023">
    <property type="component" value="Unassembled WGS sequence"/>
</dbReference>
<keyword evidence="3" id="KW-0520">NAD</keyword>
<keyword evidence="2" id="KW-0560">Oxidoreductase</keyword>
<gene>
    <name evidence="5" type="ORF">TSACC_3494</name>
</gene>
<name>A0A146GCX6_TERSA</name>
<dbReference type="GO" id="GO:0016491">
    <property type="term" value="F:oxidoreductase activity"/>
    <property type="evidence" value="ECO:0007669"/>
    <property type="project" value="UniProtKB-KW"/>
</dbReference>
<sequence length="336" mass="36953">MNAAVFTNGVPWYPGDIVQYVYGEERLRKIAGMFSLHPTIITEENFAAHAKYLRDVEAIFSCWGAFAPTPEQFQQMPRLRSLFHAGGSLRAIAEPFLKRGVTICTAVEANAVPVAEFCLGQILLSCKGAYRNTSYCRQGSWAGQNPPIGRGAYGETVALIGIGAISRHLLRLLAHFDLRVIAVCEYLTPAQAREIGIDALVDIETAFREAYVISNQLADTPANACVLQEPHFASMREGATFINTGRGAQVDEPGMLAVLRRRSDLTALLDVQAIEPPLPGSDLYTLPNVFITSHIAGSANDEVRRMADYVIRDAEHFLRGEPMPGWLDPKMFLSRA</sequence>
<organism evidence="5 6">
    <name type="scientific">Terrimicrobium sacchariphilum</name>
    <dbReference type="NCBI Taxonomy" id="690879"/>
    <lineage>
        <taxon>Bacteria</taxon>
        <taxon>Pseudomonadati</taxon>
        <taxon>Verrucomicrobiota</taxon>
        <taxon>Terrimicrobiia</taxon>
        <taxon>Terrimicrobiales</taxon>
        <taxon>Terrimicrobiaceae</taxon>
        <taxon>Terrimicrobium</taxon>
    </lineage>
</organism>
<evidence type="ECO:0000313" key="6">
    <source>
        <dbReference type="Proteomes" id="UP000076023"/>
    </source>
</evidence>
<accession>A0A146GCX6</accession>
<evidence type="ECO:0000256" key="3">
    <source>
        <dbReference type="ARBA" id="ARBA00023027"/>
    </source>
</evidence>
<evidence type="ECO:0000256" key="2">
    <source>
        <dbReference type="ARBA" id="ARBA00023002"/>
    </source>
</evidence>
<reference evidence="6" key="1">
    <citation type="journal article" date="2017" name="Genome Announc.">
        <title>Draft Genome Sequence of Terrimicrobium sacchariphilum NM-5T, a Facultative Anaerobic Soil Bacterium of the Class Spartobacteria.</title>
        <authorList>
            <person name="Qiu Y.L."/>
            <person name="Tourlousse D.M."/>
            <person name="Matsuura N."/>
            <person name="Ohashi A."/>
            <person name="Sekiguchi Y."/>
        </authorList>
    </citation>
    <scope>NUCLEOTIDE SEQUENCE [LARGE SCALE GENOMIC DNA]</scope>
    <source>
        <strain evidence="6">NM-5</strain>
    </source>
</reference>
<dbReference type="AlphaFoldDB" id="A0A146GCX6"/>
<dbReference type="EMBL" id="BDCO01000003">
    <property type="protein sequence ID" value="GAT35429.1"/>
    <property type="molecule type" value="Genomic_DNA"/>
</dbReference>